<dbReference type="AlphaFoldDB" id="A0A4V2W7H2"/>
<dbReference type="GeneID" id="89529874"/>
<dbReference type="GO" id="GO:0003677">
    <property type="term" value="F:DNA binding"/>
    <property type="evidence" value="ECO:0007669"/>
    <property type="project" value="InterPro"/>
</dbReference>
<comment type="similarity">
    <text evidence="1">Belongs to the short-chain fatty acyl-CoA assimilation regulator (ScfR) family.</text>
</comment>
<evidence type="ECO:0000256" key="2">
    <source>
        <dbReference type="SAM" id="MobiDB-lite"/>
    </source>
</evidence>
<feature type="region of interest" description="Disordered" evidence="2">
    <location>
        <begin position="1"/>
        <end position="21"/>
    </location>
</feature>
<dbReference type="PANTHER" id="PTHR43236">
    <property type="entry name" value="ANTITOXIN HIGA1"/>
    <property type="match status" value="1"/>
</dbReference>
<sequence>MSPRSTTSTSRSTPQEKADGSRLALARVRAGLTRRELADVVGVAGSTVRTWEATGVPVGRLGALSAATGVSRAFLELDEPDVLEPDLIYFRSRRSASSSTRAAAAGDGLVGIEFYSALARRLTLPRVDVPVLSEVGDPEEAARVLRSAWTLGPGPLPNLVQLAEAHGVRVMGLQGRSADVDAFSLWRDGRPYVFLSRLKTPERSRFDLAHELGHLVLHAHEPYPTAECEKEADAFASELLLPTLTLQSEGLPEVGLDPLIAGKLRWGVSAMAYVSGLRRAGVVGDSSITKMFRDLSARGFRRAEPGSSMPWPRSKVFDAAREILGRSIVEDLAAETGLSPDDINTLTFGQLLAVARPGAPSTPGTEPDEGDRHASGLRLVVGGA</sequence>
<comment type="caution">
    <text evidence="4">The sequence shown here is derived from an EMBL/GenBank/DDBJ whole genome shotgun (WGS) entry which is preliminary data.</text>
</comment>
<dbReference type="Gene3D" id="1.10.10.2910">
    <property type="match status" value="1"/>
</dbReference>
<feature type="region of interest" description="Disordered" evidence="2">
    <location>
        <begin position="356"/>
        <end position="384"/>
    </location>
</feature>
<dbReference type="InterPro" id="IPR010359">
    <property type="entry name" value="IrrE_HExxH"/>
</dbReference>
<evidence type="ECO:0000313" key="4">
    <source>
        <dbReference type="EMBL" id="TCW20561.1"/>
    </source>
</evidence>
<evidence type="ECO:0000256" key="1">
    <source>
        <dbReference type="ARBA" id="ARBA00007227"/>
    </source>
</evidence>
<dbReference type="PANTHER" id="PTHR43236:SF1">
    <property type="entry name" value="BLL7220 PROTEIN"/>
    <property type="match status" value="1"/>
</dbReference>
<dbReference type="SMART" id="SM00530">
    <property type="entry name" value="HTH_XRE"/>
    <property type="match status" value="1"/>
</dbReference>
<dbReference type="InterPro" id="IPR010982">
    <property type="entry name" value="Lambda_DNA-bd_dom_sf"/>
</dbReference>
<dbReference type="Pfam" id="PF06114">
    <property type="entry name" value="Peptidase_M78"/>
    <property type="match status" value="1"/>
</dbReference>
<dbReference type="PROSITE" id="PS50943">
    <property type="entry name" value="HTH_CROC1"/>
    <property type="match status" value="1"/>
</dbReference>
<feature type="domain" description="HTH cro/C1-type" evidence="3">
    <location>
        <begin position="23"/>
        <end position="75"/>
    </location>
</feature>
<dbReference type="InterPro" id="IPR052345">
    <property type="entry name" value="Rad_response_metalloprotease"/>
</dbReference>
<accession>A0A4V2W7H2</accession>
<dbReference type="EMBL" id="SMCX01000031">
    <property type="protein sequence ID" value="TCW20561.1"/>
    <property type="molecule type" value="Genomic_DNA"/>
</dbReference>
<reference evidence="4 5" key="1">
    <citation type="submission" date="2019-03" db="EMBL/GenBank/DDBJ databases">
        <title>Root nodule microbial communities of legume samples collected from USA, Mexico and Botswana.</title>
        <authorList>
            <person name="Hirsch A."/>
        </authorList>
    </citation>
    <scope>NUCLEOTIDE SEQUENCE [LARGE SCALE GENOMIC DNA]</scope>
    <source>
        <strain evidence="4 5">55</strain>
    </source>
</reference>
<name>A0A4V2W7H2_9ACTN</name>
<protein>
    <submittedName>
        <fullName evidence="4">Zn-dependent peptidase ImmA (M78 family)</fullName>
    </submittedName>
</protein>
<gene>
    <name evidence="4" type="ORF">EDD19_1319</name>
</gene>
<organism evidence="4 5">
    <name type="scientific">Dietzia cinnamea</name>
    <dbReference type="NCBI Taxonomy" id="321318"/>
    <lineage>
        <taxon>Bacteria</taxon>
        <taxon>Bacillati</taxon>
        <taxon>Actinomycetota</taxon>
        <taxon>Actinomycetes</taxon>
        <taxon>Mycobacteriales</taxon>
        <taxon>Dietziaceae</taxon>
        <taxon>Dietzia</taxon>
    </lineage>
</organism>
<dbReference type="RefSeq" id="WP_082767634.1">
    <property type="nucleotide sequence ID" value="NZ_CP143053.1"/>
</dbReference>
<evidence type="ECO:0000313" key="5">
    <source>
        <dbReference type="Proteomes" id="UP000295805"/>
    </source>
</evidence>
<dbReference type="SUPFAM" id="SSF47413">
    <property type="entry name" value="lambda repressor-like DNA-binding domains"/>
    <property type="match status" value="1"/>
</dbReference>
<dbReference type="CDD" id="cd00093">
    <property type="entry name" value="HTH_XRE"/>
    <property type="match status" value="1"/>
</dbReference>
<dbReference type="Proteomes" id="UP000295805">
    <property type="component" value="Unassembled WGS sequence"/>
</dbReference>
<proteinExistence type="inferred from homology"/>
<dbReference type="InterPro" id="IPR001387">
    <property type="entry name" value="Cro/C1-type_HTH"/>
</dbReference>
<dbReference type="Gene3D" id="1.10.260.40">
    <property type="entry name" value="lambda repressor-like DNA-binding domains"/>
    <property type="match status" value="1"/>
</dbReference>
<feature type="compositionally biased region" description="Low complexity" evidence="2">
    <location>
        <begin position="1"/>
        <end position="13"/>
    </location>
</feature>
<evidence type="ECO:0000259" key="3">
    <source>
        <dbReference type="PROSITE" id="PS50943"/>
    </source>
</evidence>